<evidence type="ECO:0000259" key="1">
    <source>
        <dbReference type="PROSITE" id="PS51750"/>
    </source>
</evidence>
<dbReference type="Pfam" id="PF13455">
    <property type="entry name" value="MUG113"/>
    <property type="match status" value="1"/>
</dbReference>
<accession>A0A171PVC5</accession>
<organism evidence="2 3">
    <name type="scientific">Heliothis virescens ascovirus 3f</name>
    <dbReference type="NCBI Taxonomy" id="328614"/>
    <lineage>
        <taxon>Viruses</taxon>
        <taxon>Varidnaviria</taxon>
        <taxon>Bamfordvirae</taxon>
        <taxon>Nucleocytoviricota</taxon>
        <taxon>Megaviricetes</taxon>
        <taxon>Pimascovirales</taxon>
        <taxon>Pimascovirales incertae sedis</taxon>
        <taxon>Ascoviridae</taxon>
        <taxon>Ascovirus</taxon>
        <taxon>Ascovirus hvav3a</taxon>
    </lineage>
</organism>
<dbReference type="GeneID" id="41900639"/>
<dbReference type="InterPro" id="IPR003497">
    <property type="entry name" value="BRO_N_domain"/>
</dbReference>
<evidence type="ECO:0000313" key="2">
    <source>
        <dbReference type="EMBL" id="AJP09003.1"/>
    </source>
</evidence>
<proteinExistence type="predicted"/>
<dbReference type="PROSITE" id="PS51750">
    <property type="entry name" value="BRO_N"/>
    <property type="match status" value="1"/>
</dbReference>
<sequence length="254" mass="30029">MFTNFKNSFLLLDKSGSMFDTNNRNIIKLRRFMDSNGAEWLMGATIAEVWQHRHPTRAVERYVSRSNVMTPSDLLAHIENVPTFHKYIKRGYTFVNRRGLIELALQSARLYAYEFRYWLVNVLFESLNVDVVELFQQWRDDSENRARVMEDLPEAVTSTRGHFYVVSNDLYSKLTLYRMRFTKGTIEDDLKDLNADSPFDYCVVYACESKDCRVLCMTMHEYLREKHVRGDFFLFNADDIETVRTSCDHLENDN</sequence>
<dbReference type="Proteomes" id="UP000232922">
    <property type="component" value="Genome"/>
</dbReference>
<dbReference type="Pfam" id="PF02498">
    <property type="entry name" value="Bro-N"/>
    <property type="match status" value="1"/>
</dbReference>
<dbReference type="EMBL" id="KJ755191">
    <property type="protein sequence ID" value="AJP09003.1"/>
    <property type="molecule type" value="Genomic_DNA"/>
</dbReference>
<dbReference type="RefSeq" id="YP_009701503.1">
    <property type="nucleotide sequence ID" value="NC_044938.1"/>
</dbReference>
<evidence type="ECO:0000313" key="3">
    <source>
        <dbReference type="Proteomes" id="UP000232922"/>
    </source>
</evidence>
<protein>
    <submittedName>
        <fullName evidence="2">Bro3</fullName>
    </submittedName>
</protein>
<reference evidence="3" key="1">
    <citation type="submission" date="2014-04" db="EMBL/GenBank/DDBJ databases">
        <authorList>
            <person name="Wei Y."/>
            <person name="Huang G."/>
            <person name="Cheng X."/>
        </authorList>
    </citation>
    <scope>NUCLEOTIDE SEQUENCE [LARGE SCALE GENOMIC DNA]</scope>
</reference>
<feature type="domain" description="Bro-N" evidence="1">
    <location>
        <begin position="26"/>
        <end position="131"/>
    </location>
</feature>
<name>A0A171PVC5_9VIRU</name>
<dbReference type="KEGG" id="vg:41900639"/>